<keyword evidence="3" id="KW-1185">Reference proteome</keyword>
<proteinExistence type="predicted"/>
<organism evidence="2 3">
    <name type="scientific">Gaetbulibacter jejuensis</name>
    <dbReference type="NCBI Taxonomy" id="584607"/>
    <lineage>
        <taxon>Bacteria</taxon>
        <taxon>Pseudomonadati</taxon>
        <taxon>Bacteroidota</taxon>
        <taxon>Flavobacteriia</taxon>
        <taxon>Flavobacteriales</taxon>
        <taxon>Flavobacteriaceae</taxon>
        <taxon>Gaetbulibacter</taxon>
    </lineage>
</organism>
<evidence type="ECO:0000313" key="2">
    <source>
        <dbReference type="EMBL" id="GAA0742477.1"/>
    </source>
</evidence>
<evidence type="ECO:0000256" key="1">
    <source>
        <dbReference type="SAM" id="SignalP"/>
    </source>
</evidence>
<protein>
    <submittedName>
        <fullName evidence="2">Uncharacterized protein</fullName>
    </submittedName>
</protein>
<dbReference type="EMBL" id="BAAAGF010000002">
    <property type="protein sequence ID" value="GAA0742477.1"/>
    <property type="molecule type" value="Genomic_DNA"/>
</dbReference>
<accession>A0ABN1JM17</accession>
<evidence type="ECO:0000313" key="3">
    <source>
        <dbReference type="Proteomes" id="UP001500736"/>
    </source>
</evidence>
<dbReference type="Proteomes" id="UP001500736">
    <property type="component" value="Unassembled WGS sequence"/>
</dbReference>
<feature type="chain" id="PRO_5046928273" evidence="1">
    <location>
        <begin position="20"/>
        <end position="321"/>
    </location>
</feature>
<dbReference type="RefSeq" id="WP_343797042.1">
    <property type="nucleotide sequence ID" value="NZ_BAAAGF010000002.1"/>
</dbReference>
<gene>
    <name evidence="2" type="ORF">GCM10009431_14510</name>
</gene>
<feature type="signal peptide" evidence="1">
    <location>
        <begin position="1"/>
        <end position="19"/>
    </location>
</feature>
<keyword evidence="1" id="KW-0732">Signal</keyword>
<sequence length="321" mass="35044">MKKQPIFKLVLLVCIGVLALNCTNDDDNQNNIPADTYTSLSSLVEALKEEPQSHDITDPSVATVITGDDGTIFNIGPNTFTDDDNNVITTPVVAKLTEYLTLDKMFLNNAQTSSNGQLLITGGSFNLTFEDENGNPVNANPFNIQAQMTIQTDTTGLGLTNMDYYVGSVVTQDGREVVNWDLNQQNENWFNDGYFNILGLEQGLSNCDVLYDMAGETATQFEVSVSDVTDYSQTTVWMFIEDFPSVVMITSLNDAETALETYAGSIPLGLNATLLAITIDEDSYLKFGSLPISVEGDDTFNVTVDYGTTEELTQLVSSIVN</sequence>
<comment type="caution">
    <text evidence="2">The sequence shown here is derived from an EMBL/GenBank/DDBJ whole genome shotgun (WGS) entry which is preliminary data.</text>
</comment>
<name>A0ABN1JM17_9FLAO</name>
<reference evidence="2 3" key="1">
    <citation type="journal article" date="2019" name="Int. J. Syst. Evol. Microbiol.">
        <title>The Global Catalogue of Microorganisms (GCM) 10K type strain sequencing project: providing services to taxonomists for standard genome sequencing and annotation.</title>
        <authorList>
            <consortium name="The Broad Institute Genomics Platform"/>
            <consortium name="The Broad Institute Genome Sequencing Center for Infectious Disease"/>
            <person name="Wu L."/>
            <person name="Ma J."/>
        </authorList>
    </citation>
    <scope>NUCLEOTIDE SEQUENCE [LARGE SCALE GENOMIC DNA]</scope>
    <source>
        <strain evidence="2 3">JCM 15976</strain>
    </source>
</reference>